<dbReference type="InterPro" id="IPR043129">
    <property type="entry name" value="ATPase_NBD"/>
</dbReference>
<keyword evidence="2" id="KW-1185">Reference proteome</keyword>
<gene>
    <name evidence="1" type="ORF">BC938DRAFT_472091</name>
</gene>
<proteinExistence type="predicted"/>
<organism evidence="1 2">
    <name type="scientific">Jimgerdemannia flammicorona</name>
    <dbReference type="NCBI Taxonomy" id="994334"/>
    <lineage>
        <taxon>Eukaryota</taxon>
        <taxon>Fungi</taxon>
        <taxon>Fungi incertae sedis</taxon>
        <taxon>Mucoromycota</taxon>
        <taxon>Mucoromycotina</taxon>
        <taxon>Endogonomycetes</taxon>
        <taxon>Endogonales</taxon>
        <taxon>Endogonaceae</taxon>
        <taxon>Jimgerdemannia</taxon>
    </lineage>
</organism>
<dbReference type="PANTHER" id="PTHR14187:SF5">
    <property type="entry name" value="HEAT SHOCK 70 KDA PROTEIN 12A"/>
    <property type="match status" value="1"/>
</dbReference>
<evidence type="ECO:0000313" key="1">
    <source>
        <dbReference type="EMBL" id="RUS33332.1"/>
    </source>
</evidence>
<name>A0A433QU59_9FUNG</name>
<comment type="caution">
    <text evidence="1">The sequence shown here is derived from an EMBL/GenBank/DDBJ whole genome shotgun (WGS) entry which is preliminary data.</text>
</comment>
<accession>A0A433QU59</accession>
<protein>
    <submittedName>
        <fullName evidence="1">Uncharacterized protein</fullName>
    </submittedName>
</protein>
<evidence type="ECO:0000313" key="2">
    <source>
        <dbReference type="Proteomes" id="UP000274822"/>
    </source>
</evidence>
<dbReference type="AlphaFoldDB" id="A0A433QU59"/>
<reference evidence="1 2" key="1">
    <citation type="journal article" date="2018" name="New Phytol.">
        <title>Phylogenomics of Endogonaceae and evolution of mycorrhizas within Mucoromycota.</title>
        <authorList>
            <person name="Chang Y."/>
            <person name="Desiro A."/>
            <person name="Na H."/>
            <person name="Sandor L."/>
            <person name="Lipzen A."/>
            <person name="Clum A."/>
            <person name="Barry K."/>
            <person name="Grigoriev I.V."/>
            <person name="Martin F.M."/>
            <person name="Stajich J.E."/>
            <person name="Smith M.E."/>
            <person name="Bonito G."/>
            <person name="Spatafora J.W."/>
        </authorList>
    </citation>
    <scope>NUCLEOTIDE SEQUENCE [LARGE SCALE GENOMIC DNA]</scope>
    <source>
        <strain evidence="1 2">AD002</strain>
    </source>
</reference>
<dbReference type="EMBL" id="RBNJ01001284">
    <property type="protein sequence ID" value="RUS33332.1"/>
    <property type="molecule type" value="Genomic_DNA"/>
</dbReference>
<sequence>MLIHDKVTVSTYYKLVLSKFNLPLVSASIQFHHLPLVSASVQFHPHIYRGSITRLGAVMNGAQIVAVSVINICRIVFPNILHNKCSKIKNGNFGTSGTGFCYVVLDNSTIDLKRDIITNPDCIFDHLRKKAISCSETDVFWVLTIPAIWDDGAKLLMRKAASAAGLEKEDGQLVLALEPEAASLWCLASRGIPLKRYLHGRRLWR</sequence>
<dbReference type="SUPFAM" id="SSF53067">
    <property type="entry name" value="Actin-like ATPase domain"/>
    <property type="match status" value="1"/>
</dbReference>
<dbReference type="Gene3D" id="3.30.420.40">
    <property type="match status" value="1"/>
</dbReference>
<dbReference type="PANTHER" id="PTHR14187">
    <property type="entry name" value="ALPHA KINASE/ELONGATION FACTOR 2 KINASE"/>
    <property type="match status" value="1"/>
</dbReference>
<dbReference type="Proteomes" id="UP000274822">
    <property type="component" value="Unassembled WGS sequence"/>
</dbReference>